<dbReference type="AlphaFoldDB" id="A0A9W8CUX8"/>
<keyword evidence="2" id="KW-1185">Reference proteome</keyword>
<dbReference type="InterPro" id="IPR023213">
    <property type="entry name" value="CAT-like_dom_sf"/>
</dbReference>
<reference evidence="1" key="1">
    <citation type="submission" date="2022-07" db="EMBL/GenBank/DDBJ databases">
        <title>Phylogenomic reconstructions and comparative analyses of Kickxellomycotina fungi.</title>
        <authorList>
            <person name="Reynolds N.K."/>
            <person name="Stajich J.E."/>
            <person name="Barry K."/>
            <person name="Grigoriev I.V."/>
            <person name="Crous P."/>
            <person name="Smith M.E."/>
        </authorList>
    </citation>
    <scope>NUCLEOTIDE SEQUENCE</scope>
    <source>
        <strain evidence="1">BCRC 34381</strain>
    </source>
</reference>
<dbReference type="EMBL" id="JANBOI010000881">
    <property type="protein sequence ID" value="KAJ1728165.1"/>
    <property type="molecule type" value="Genomic_DNA"/>
</dbReference>
<accession>A0A9W8CUX8</accession>
<gene>
    <name evidence="1" type="ORF">LPJ61_004183</name>
</gene>
<protein>
    <submittedName>
        <fullName evidence="1">Uncharacterized protein</fullName>
    </submittedName>
</protein>
<proteinExistence type="predicted"/>
<comment type="caution">
    <text evidence="1">The sequence shown here is derived from an EMBL/GenBank/DDBJ whole genome shotgun (WGS) entry which is preliminary data.</text>
</comment>
<organism evidence="1 2">
    <name type="scientific">Coemansia biformis</name>
    <dbReference type="NCBI Taxonomy" id="1286918"/>
    <lineage>
        <taxon>Eukaryota</taxon>
        <taxon>Fungi</taxon>
        <taxon>Fungi incertae sedis</taxon>
        <taxon>Zoopagomycota</taxon>
        <taxon>Kickxellomycotina</taxon>
        <taxon>Kickxellomycetes</taxon>
        <taxon>Kickxellales</taxon>
        <taxon>Kickxellaceae</taxon>
        <taxon>Coemansia</taxon>
    </lineage>
</organism>
<evidence type="ECO:0000313" key="1">
    <source>
        <dbReference type="EMBL" id="KAJ1728165.1"/>
    </source>
</evidence>
<dbReference type="OrthoDB" id="1862401at2759"/>
<sequence length="286" mass="32034">MVASFVRIPSISVFENANSAVDFMPTELLHDSLYDTLSKFPVLVGRLRKGDNGFLSVAVDKYDLNMPEFKEIYCDTHYDELAEANFSTKCLPNWDSTSSAFATGRRVDEIKLASVQIVRLQDNSGRMSHNDLMVTLITVAMAQCAIPPLTNEFDELQQPVTLGLLGTVAKRVRHSVDAVTTEFVQQFADGVHSSRDCYLRPIVCGPKHPMKILTTNHTRLGYYENNFGFGAPAWVCPPEGLFPNFIVMLPAPPNKDGYNIFINAPTDILDRVKAHEYWSSMTEFVN</sequence>
<evidence type="ECO:0000313" key="2">
    <source>
        <dbReference type="Proteomes" id="UP001143981"/>
    </source>
</evidence>
<dbReference type="Proteomes" id="UP001143981">
    <property type="component" value="Unassembled WGS sequence"/>
</dbReference>
<name>A0A9W8CUX8_9FUNG</name>
<dbReference type="Gene3D" id="3.30.559.10">
    <property type="entry name" value="Chloramphenicol acetyltransferase-like domain"/>
    <property type="match status" value="2"/>
</dbReference>